<gene>
    <name evidence="8" type="ORF">DVH24_039242</name>
</gene>
<feature type="region of interest" description="Disordered" evidence="6">
    <location>
        <begin position="560"/>
        <end position="614"/>
    </location>
</feature>
<organism evidence="8 9">
    <name type="scientific">Malus domestica</name>
    <name type="common">Apple</name>
    <name type="synonym">Pyrus malus</name>
    <dbReference type="NCBI Taxonomy" id="3750"/>
    <lineage>
        <taxon>Eukaryota</taxon>
        <taxon>Viridiplantae</taxon>
        <taxon>Streptophyta</taxon>
        <taxon>Embryophyta</taxon>
        <taxon>Tracheophyta</taxon>
        <taxon>Spermatophyta</taxon>
        <taxon>Magnoliopsida</taxon>
        <taxon>eudicotyledons</taxon>
        <taxon>Gunneridae</taxon>
        <taxon>Pentapetalae</taxon>
        <taxon>rosids</taxon>
        <taxon>fabids</taxon>
        <taxon>Rosales</taxon>
        <taxon>Rosaceae</taxon>
        <taxon>Amygdaloideae</taxon>
        <taxon>Maleae</taxon>
        <taxon>Malus</taxon>
    </lineage>
</organism>
<feature type="transmembrane region" description="Helical" evidence="7">
    <location>
        <begin position="111"/>
        <end position="129"/>
    </location>
</feature>
<evidence type="ECO:0000256" key="6">
    <source>
        <dbReference type="SAM" id="MobiDB-lite"/>
    </source>
</evidence>
<reference evidence="8 9" key="1">
    <citation type="submission" date="2018-10" db="EMBL/GenBank/DDBJ databases">
        <title>A high-quality apple genome assembly.</title>
        <authorList>
            <person name="Hu J."/>
        </authorList>
    </citation>
    <scope>NUCLEOTIDE SEQUENCE [LARGE SCALE GENOMIC DNA]</scope>
    <source>
        <strain evidence="9">cv. HFTH1</strain>
        <tissue evidence="8">Young leaf</tissue>
    </source>
</reference>
<feature type="transmembrane region" description="Helical" evidence="7">
    <location>
        <begin position="465"/>
        <end position="486"/>
    </location>
</feature>
<dbReference type="InterPro" id="IPR051584">
    <property type="entry name" value="GPCR-associated_LMBR1"/>
</dbReference>
<evidence type="ECO:0000313" key="9">
    <source>
        <dbReference type="Proteomes" id="UP000290289"/>
    </source>
</evidence>
<evidence type="ECO:0000256" key="2">
    <source>
        <dbReference type="ARBA" id="ARBA00010487"/>
    </source>
</evidence>
<evidence type="ECO:0000256" key="3">
    <source>
        <dbReference type="ARBA" id="ARBA00022692"/>
    </source>
</evidence>
<proteinExistence type="inferred from homology"/>
<dbReference type="AlphaFoldDB" id="A0A498I398"/>
<keyword evidence="9" id="KW-1185">Reference proteome</keyword>
<dbReference type="STRING" id="3750.A0A498I398"/>
<evidence type="ECO:0008006" key="10">
    <source>
        <dbReference type="Google" id="ProtNLM"/>
    </source>
</evidence>
<dbReference type="PANTHER" id="PTHR21355:SF0">
    <property type="entry name" value="G-PROTEIN COUPLED RECEPTOR-ASSOCIATED PROTEIN LMBRD2"/>
    <property type="match status" value="1"/>
</dbReference>
<dbReference type="EMBL" id="RDQH01000341">
    <property type="protein sequence ID" value="RXH75543.1"/>
    <property type="molecule type" value="Genomic_DNA"/>
</dbReference>
<evidence type="ECO:0000256" key="4">
    <source>
        <dbReference type="ARBA" id="ARBA00022989"/>
    </source>
</evidence>
<keyword evidence="5 7" id="KW-0472">Membrane</keyword>
<dbReference type="PANTHER" id="PTHR21355">
    <property type="entry name" value="G-PROTEIN COUPLED RECEPTOR-ASSOCIATED PROTEIN LMBRD2"/>
    <property type="match status" value="1"/>
</dbReference>
<comment type="caution">
    <text evidence="8">The sequence shown here is derived from an EMBL/GenBank/DDBJ whole genome shotgun (WGS) entry which is preliminary data.</text>
</comment>
<evidence type="ECO:0000256" key="1">
    <source>
        <dbReference type="ARBA" id="ARBA00004141"/>
    </source>
</evidence>
<feature type="transmembrane region" description="Helical" evidence="7">
    <location>
        <begin position="135"/>
        <end position="157"/>
    </location>
</feature>
<dbReference type="Pfam" id="PF04791">
    <property type="entry name" value="LMBR1"/>
    <property type="match status" value="1"/>
</dbReference>
<evidence type="ECO:0000256" key="5">
    <source>
        <dbReference type="ARBA" id="ARBA00023136"/>
    </source>
</evidence>
<feature type="transmembrane region" description="Helical" evidence="7">
    <location>
        <begin position="72"/>
        <end position="91"/>
    </location>
</feature>
<comment type="subcellular location">
    <subcellularLocation>
        <location evidence="1">Membrane</location>
        <topology evidence="1">Multi-pass membrane protein</topology>
    </subcellularLocation>
</comment>
<accession>A0A498I398</accession>
<evidence type="ECO:0000256" key="7">
    <source>
        <dbReference type="SAM" id="Phobius"/>
    </source>
</evidence>
<name>A0A498I398_MALDO</name>
<dbReference type="GO" id="GO:0016020">
    <property type="term" value="C:membrane"/>
    <property type="evidence" value="ECO:0007669"/>
    <property type="project" value="UniProtKB-SubCell"/>
</dbReference>
<feature type="transmembrane region" description="Helical" evidence="7">
    <location>
        <begin position="331"/>
        <end position="351"/>
    </location>
</feature>
<keyword evidence="3 7" id="KW-0812">Transmembrane</keyword>
<dbReference type="InterPro" id="IPR006876">
    <property type="entry name" value="LMBR1-like_membr_prot"/>
</dbReference>
<feature type="transmembrane region" description="Helical" evidence="7">
    <location>
        <begin position="371"/>
        <end position="392"/>
    </location>
</feature>
<keyword evidence="4 7" id="KW-1133">Transmembrane helix</keyword>
<sequence length="720" mass="81602">MWVFYLISLPLTLGMVLFTLKYFAGPEVPRYVMLTVGYTWFCSLSIIVIVPADIWTTINHIESGGISFFWSWSYWSTFLLTWTVVPLIQGFEDAGDFTVTERLKTSVHVNLVFYLILGFIGLIGLILLISMHKNWGGGVLGAFLLGFGLSEIPKGLWKNSDWTIRQKVLSHKIAKMAVKLDDAHQDLSNAIVVAQATSTQMSKRDPLRPYMDIIDNMLAQMFREDPSFKPQGGRLGENDMDYDTDEKSMATLRRHLRGAREEYYRYKSEYMTYVMEALELEDTIKNYERRSSTGWKYVSSFRPTRNGRLGSLVDTIEFFWRCILRKEVEKLLSIILGIISVAILLAEATLLPRVDLSLFSILINSVGKQEVLVQVFAFVPLMYMCICTYYSLFKIGMLMFYSLTPKQTSSVNLLMICSMVARYAPPVSYNFLNLIRLGEHKTIFEKRMGNIDQAVPFFGSEFNRIYPLIMVVYTLLVACNFFDRIINFFGSWKRFKFQTETDDMDGFDPSGLIILQKERSWIEQGLKVGEHVIPLARNFNSTDVEAGSNNMDRTHVELKATTSLGTEGANGTPSKSLKEESRSRYGSSKEAISNKYAAIRDQSRQSSSNANPVEKNISAAKVSLLDEGNSNPDSTAGGLPTGLSSKWESMKNGFQNFKANIAAKKFIPLRQVQVTEDLSRASSNDSLDEIFQRLKRPSVDRVSYVDEDEDGMEGKSGPSR</sequence>
<feature type="compositionally biased region" description="Polar residues" evidence="6">
    <location>
        <begin position="560"/>
        <end position="575"/>
    </location>
</feature>
<comment type="similarity">
    <text evidence="2">Belongs to the LIMR family.</text>
</comment>
<protein>
    <recommendedName>
        <fullName evidence="10">LMBR1-like membrane protein</fullName>
    </recommendedName>
</protein>
<feature type="transmembrane region" description="Helical" evidence="7">
    <location>
        <begin position="31"/>
        <end position="52"/>
    </location>
</feature>
<feature type="transmembrane region" description="Helical" evidence="7">
    <location>
        <begin position="6"/>
        <end position="24"/>
    </location>
</feature>
<dbReference type="Proteomes" id="UP000290289">
    <property type="component" value="Chromosome 15"/>
</dbReference>
<evidence type="ECO:0000313" key="8">
    <source>
        <dbReference type="EMBL" id="RXH75543.1"/>
    </source>
</evidence>